<name>A0A2I2MAZ9_9FLAO</name>
<dbReference type="Proteomes" id="UP000490060">
    <property type="component" value="Unassembled WGS sequence"/>
</dbReference>
<dbReference type="AlphaFoldDB" id="A0A2I2MAZ9"/>
<dbReference type="GO" id="GO:0046872">
    <property type="term" value="F:metal ion binding"/>
    <property type="evidence" value="ECO:0007669"/>
    <property type="project" value="InterPro"/>
</dbReference>
<protein>
    <recommendedName>
        <fullName evidence="1">Heavy metal binding domain-containing protein</fullName>
    </recommendedName>
</protein>
<evidence type="ECO:0000313" key="3">
    <source>
        <dbReference type="Proteomes" id="UP000490060"/>
    </source>
</evidence>
<dbReference type="InterPro" id="IPR045800">
    <property type="entry name" value="HMBD"/>
</dbReference>
<proteinExistence type="predicted"/>
<dbReference type="RefSeq" id="WP_058885194.1">
    <property type="nucleotide sequence ID" value="NZ_JAFMUH010000003.1"/>
</dbReference>
<evidence type="ECO:0000313" key="2">
    <source>
        <dbReference type="EMBL" id="SOU89718.1"/>
    </source>
</evidence>
<organism evidence="2 3">
    <name type="scientific">Tenacibaculum finnmarkense genomovar ulcerans</name>
    <dbReference type="NCBI Taxonomy" id="2781388"/>
    <lineage>
        <taxon>Bacteria</taxon>
        <taxon>Pseudomonadati</taxon>
        <taxon>Bacteroidota</taxon>
        <taxon>Flavobacteriia</taxon>
        <taxon>Flavobacteriales</taxon>
        <taxon>Flavobacteriaceae</taxon>
        <taxon>Tenacibaculum</taxon>
        <taxon>Tenacibaculum finnmarkense</taxon>
    </lineage>
</organism>
<dbReference type="Pfam" id="PF19335">
    <property type="entry name" value="HMBD"/>
    <property type="match status" value="1"/>
</dbReference>
<reference evidence="2 3" key="1">
    <citation type="submission" date="2017-11" db="EMBL/GenBank/DDBJ databases">
        <authorList>
            <person name="Duchaud E."/>
        </authorList>
    </citation>
    <scope>NUCLEOTIDE SEQUENCE [LARGE SCALE GENOMIC DNA]</scope>
    <source>
        <strain evidence="2 3">TNO010</strain>
    </source>
</reference>
<feature type="domain" description="Heavy metal binding" evidence="1">
    <location>
        <begin position="54"/>
        <end position="77"/>
    </location>
</feature>
<accession>A0A2I2MAZ9</accession>
<gene>
    <name evidence="2" type="ORF">TNO010_520105</name>
</gene>
<evidence type="ECO:0000259" key="1">
    <source>
        <dbReference type="Pfam" id="PF19335"/>
    </source>
</evidence>
<sequence>MNLLNNSIISKTILTALVIGLTFTSMSCKDAKKENKTTEKTSVEKKGKEHTSAYVCPMHCENSGSDKEGKCPTCGMTYIDNKIHSANGHKH</sequence>
<dbReference type="EMBL" id="OENE01000048">
    <property type="protein sequence ID" value="SOU89718.1"/>
    <property type="molecule type" value="Genomic_DNA"/>
</dbReference>